<evidence type="ECO:0000313" key="4">
    <source>
        <dbReference type="Proteomes" id="UP001307889"/>
    </source>
</evidence>
<keyword evidence="4" id="KW-1185">Reference proteome</keyword>
<feature type="chain" id="PRO_5047355893" evidence="2">
    <location>
        <begin position="20"/>
        <end position="265"/>
    </location>
</feature>
<feature type="compositionally biased region" description="Polar residues" evidence="1">
    <location>
        <begin position="77"/>
        <end position="87"/>
    </location>
</feature>
<dbReference type="EMBL" id="AP028914">
    <property type="protein sequence ID" value="BES95907.1"/>
    <property type="molecule type" value="Genomic_DNA"/>
</dbReference>
<feature type="compositionally biased region" description="Low complexity" evidence="1">
    <location>
        <begin position="92"/>
        <end position="107"/>
    </location>
</feature>
<accession>A0ABN7AUP9</accession>
<evidence type="ECO:0000313" key="3">
    <source>
        <dbReference type="EMBL" id="BES95907.1"/>
    </source>
</evidence>
<feature type="compositionally biased region" description="Low complexity" evidence="1">
    <location>
        <begin position="127"/>
        <end position="139"/>
    </location>
</feature>
<feature type="compositionally biased region" description="Polar residues" evidence="1">
    <location>
        <begin position="36"/>
        <end position="53"/>
    </location>
</feature>
<proteinExistence type="predicted"/>
<gene>
    <name evidence="3" type="ORF">NTJ_08716</name>
</gene>
<feature type="region of interest" description="Disordered" evidence="1">
    <location>
        <begin position="36"/>
        <end position="183"/>
    </location>
</feature>
<feature type="compositionally biased region" description="Basic and acidic residues" evidence="1">
    <location>
        <begin position="64"/>
        <end position="75"/>
    </location>
</feature>
<sequence>MRSALGVVGLMALAFVVSGVPVGDRQEETELIGSPATSAQLESYSSAPVNNDVDQPPLNEENLLEERRDREKEYFESESQGEQNQNVEVAGPSSSSSYIADDSAPSSGLFLPPSSAQPLEFFAPDTQQPELPLEQPLPESEAAQSPFSPPNQLQIPQQQEVEQIQPQIQPAEGCPELSPDNECVLGAPEAAPIALEAAPTALATAPSGPIQQEAAETAESVPAPAPVEQLVVVCEGDDRPTDCFQVVQSAIDPAPAPVQEKLAEK</sequence>
<evidence type="ECO:0000256" key="2">
    <source>
        <dbReference type="SAM" id="SignalP"/>
    </source>
</evidence>
<feature type="signal peptide" evidence="2">
    <location>
        <begin position="1"/>
        <end position="19"/>
    </location>
</feature>
<evidence type="ECO:0000256" key="1">
    <source>
        <dbReference type="SAM" id="MobiDB-lite"/>
    </source>
</evidence>
<organism evidence="3 4">
    <name type="scientific">Nesidiocoris tenuis</name>
    <dbReference type="NCBI Taxonomy" id="355587"/>
    <lineage>
        <taxon>Eukaryota</taxon>
        <taxon>Metazoa</taxon>
        <taxon>Ecdysozoa</taxon>
        <taxon>Arthropoda</taxon>
        <taxon>Hexapoda</taxon>
        <taxon>Insecta</taxon>
        <taxon>Pterygota</taxon>
        <taxon>Neoptera</taxon>
        <taxon>Paraneoptera</taxon>
        <taxon>Hemiptera</taxon>
        <taxon>Heteroptera</taxon>
        <taxon>Panheteroptera</taxon>
        <taxon>Cimicomorpha</taxon>
        <taxon>Miridae</taxon>
        <taxon>Dicyphina</taxon>
        <taxon>Nesidiocoris</taxon>
    </lineage>
</organism>
<keyword evidence="2" id="KW-0732">Signal</keyword>
<reference evidence="3 4" key="1">
    <citation type="submission" date="2023-09" db="EMBL/GenBank/DDBJ databases">
        <title>Nesidiocoris tenuis whole genome shotgun sequence.</title>
        <authorList>
            <person name="Shibata T."/>
            <person name="Shimoda M."/>
            <person name="Kobayashi T."/>
            <person name="Uehara T."/>
        </authorList>
    </citation>
    <scope>NUCLEOTIDE SEQUENCE [LARGE SCALE GENOMIC DNA]</scope>
    <source>
        <strain evidence="3 4">Japan</strain>
    </source>
</reference>
<name>A0ABN7AUP9_9HEMI</name>
<protein>
    <submittedName>
        <fullName evidence="3">Uncharacterized protein</fullName>
    </submittedName>
</protein>
<dbReference type="Proteomes" id="UP001307889">
    <property type="component" value="Chromosome 6"/>
</dbReference>
<feature type="compositionally biased region" description="Low complexity" evidence="1">
    <location>
        <begin position="150"/>
        <end position="172"/>
    </location>
</feature>